<feature type="compositionally biased region" description="Low complexity" evidence="3">
    <location>
        <begin position="478"/>
        <end position="492"/>
    </location>
</feature>
<sequence>MFRLATLLLAKKKPLKPPSRRGRAAAVATTARRTMKSPARRRLPSRTRTPAKRAGGKGETASVIPNIDAPNRQPHHHHDQKSSGDEKVGTNSNMGSGVANTSSSGSDNVAVQTTAMAKTTEATVDTSEKKPPYCLATAVSTIVVPPAANFLLENMKQTLAPSLQRPNDGGVSSSSSEETRSPVSQMEEFYTSKKGPLFATAVIAGTNAVKQASQLIPFCHPVRIQKCSFTFRRRVVAGLSRTSALPHRVVLRKRVSPPPPPSRARGECSVLYCFCTVASDDSKAGVEMEALTGASVAGLTLYDMLRTLPGSQEDGLSIGESFVLAKRGGKSDFTKILMSELENVPEPPNAPAPTPPATRDTGGEETAGMLTEGGATPPSAAAAAQSESEGNDGKSKSDAPAPSSSGSGHEQPQRDSGGTPGDADDNAATPDELEEKGAWWKSTAREKKLQQLHPRRRYESQEKTPMEDESPPTKKTKSTPATTAAATTAATAVRRNKNTEDALAKKKMENKTRLKMKAKVAKIRPKRLAIPLAKRRVESSIPEDDASAAADDADDHEDVVVAMKKKKKKKENREVAVASNNKRAPLKKTAVHDSADADDDSADVENDEEGEEEFAVDTFENEGDLAPPARREKKRPRRNVRETAKMNDNVADEDKDDEADEDEDDDDEESFHEEEAVDETREYDDDEEEEELPARRQKAAKKRNKTPPSPPPRRARGSEVTRPVRHDSWDNETEVESEFDQDDSEAHEFFEEEEGEEKPPPTHRKKKTGKTSRTQRQTARR</sequence>
<dbReference type="VEuPathDB" id="TriTrypDB:TcBrA4_0077380"/>
<feature type="region of interest" description="Disordered" evidence="3">
    <location>
        <begin position="534"/>
        <end position="781"/>
    </location>
</feature>
<accession>A0A2V2VPE9</accession>
<dbReference type="Gene3D" id="3.30.70.640">
    <property type="entry name" value="Molybdopterin cofactor biosynthesis C (MoaC) domain"/>
    <property type="match status" value="1"/>
</dbReference>
<feature type="region of interest" description="Disordered" evidence="3">
    <location>
        <begin position="342"/>
        <end position="522"/>
    </location>
</feature>
<feature type="compositionally biased region" description="Acidic residues" evidence="3">
    <location>
        <begin position="650"/>
        <end position="691"/>
    </location>
</feature>
<dbReference type="VEuPathDB" id="TriTrypDB:TCSYLVIO_002686"/>
<evidence type="ECO:0000313" key="6">
    <source>
        <dbReference type="Proteomes" id="UP000246078"/>
    </source>
</evidence>
<feature type="compositionally biased region" description="Polar residues" evidence="3">
    <location>
        <begin position="89"/>
        <end position="108"/>
    </location>
</feature>
<name>A0A2V2VPE9_TRYCR</name>
<feature type="compositionally biased region" description="Basic residues" evidence="3">
    <location>
        <begin position="761"/>
        <end position="770"/>
    </location>
</feature>
<reference evidence="5 6" key="1">
    <citation type="journal article" date="2018" name="Microb. Genom.">
        <title>Expanding an expanded genome: long-read sequencing of Trypanosoma cruzi.</title>
        <authorList>
            <person name="Berna L."/>
            <person name="Rodriguez M."/>
            <person name="Chiribao M.L."/>
            <person name="Parodi-Talice A."/>
            <person name="Pita S."/>
            <person name="Rijo G."/>
            <person name="Alvarez-Valin F."/>
            <person name="Robello C."/>
        </authorList>
    </citation>
    <scope>NUCLEOTIDE SEQUENCE [LARGE SCALE GENOMIC DNA]</scope>
    <source>
        <strain evidence="5 6">TCC</strain>
    </source>
</reference>
<dbReference type="Pfam" id="PF01967">
    <property type="entry name" value="MoaC"/>
    <property type="match status" value="1"/>
</dbReference>
<feature type="compositionally biased region" description="Low complexity" evidence="3">
    <location>
        <begin position="398"/>
        <end position="407"/>
    </location>
</feature>
<dbReference type="VEuPathDB" id="TriTrypDB:TcCLB.511211.40"/>
<comment type="pathway">
    <text evidence="1">Cofactor biosynthesis; molybdopterin biosynthesis.</text>
</comment>
<dbReference type="UniPathway" id="UPA00344"/>
<protein>
    <submittedName>
        <fullName evidence="5">Putative molybdenum cofactor biosynthesis protein</fullName>
    </submittedName>
</protein>
<feature type="compositionally biased region" description="Basic and acidic residues" evidence="3">
    <location>
        <begin position="716"/>
        <end position="729"/>
    </location>
</feature>
<feature type="compositionally biased region" description="Polar residues" evidence="3">
    <location>
        <begin position="771"/>
        <end position="781"/>
    </location>
</feature>
<comment type="caution">
    <text evidence="5">The sequence shown here is derived from an EMBL/GenBank/DDBJ whole genome shotgun (WGS) entry which is preliminary data.</text>
</comment>
<feature type="compositionally biased region" description="Basic residues" evidence="3">
    <location>
        <begin position="11"/>
        <end position="23"/>
    </location>
</feature>
<dbReference type="InterPro" id="IPR036522">
    <property type="entry name" value="MoaC_sf"/>
</dbReference>
<feature type="compositionally biased region" description="Basic and acidic residues" evidence="3">
    <location>
        <begin position="457"/>
        <end position="466"/>
    </location>
</feature>
<feature type="compositionally biased region" description="Low complexity" evidence="3">
    <location>
        <begin position="372"/>
        <end position="388"/>
    </location>
</feature>
<feature type="domain" description="Molybdopterin cofactor biosynthesis C (MoaC)" evidence="4">
    <location>
        <begin position="191"/>
        <end position="329"/>
    </location>
</feature>
<dbReference type="VEuPathDB" id="TriTrypDB:ECC02_004844"/>
<organism evidence="5 6">
    <name type="scientific">Trypanosoma cruzi</name>
    <dbReference type="NCBI Taxonomy" id="5693"/>
    <lineage>
        <taxon>Eukaryota</taxon>
        <taxon>Discoba</taxon>
        <taxon>Euglenozoa</taxon>
        <taxon>Kinetoplastea</taxon>
        <taxon>Metakinetoplastina</taxon>
        <taxon>Trypanosomatida</taxon>
        <taxon>Trypanosomatidae</taxon>
        <taxon>Trypanosoma</taxon>
        <taxon>Schizotrypanum</taxon>
    </lineage>
</organism>
<dbReference type="InterPro" id="IPR002820">
    <property type="entry name" value="Mopterin_CF_biosynth-C_dom"/>
</dbReference>
<evidence type="ECO:0000256" key="2">
    <source>
        <dbReference type="ARBA" id="ARBA00023150"/>
    </source>
</evidence>
<dbReference type="GO" id="GO:0006777">
    <property type="term" value="P:Mo-molybdopterin cofactor biosynthetic process"/>
    <property type="evidence" value="ECO:0007669"/>
    <property type="project" value="UniProtKB-KW"/>
</dbReference>
<dbReference type="VEuPathDB" id="TriTrypDB:Tc_MARK_6245"/>
<feature type="compositionally biased region" description="Low complexity" evidence="3">
    <location>
        <begin position="171"/>
        <end position="184"/>
    </location>
</feature>
<feature type="compositionally biased region" description="Acidic residues" evidence="3">
    <location>
        <begin position="730"/>
        <end position="743"/>
    </location>
</feature>
<dbReference type="VEuPathDB" id="TriTrypDB:C4B63_137g13"/>
<dbReference type="VEuPathDB" id="TriTrypDB:TcG_01748"/>
<dbReference type="VEuPathDB" id="TriTrypDB:TcCL_ESM03842"/>
<dbReference type="EMBL" id="PRFC01000230">
    <property type="protein sequence ID" value="PWU98295.1"/>
    <property type="molecule type" value="Genomic_DNA"/>
</dbReference>
<dbReference type="AlphaFoldDB" id="A0A2V2VPE9"/>
<feature type="compositionally biased region" description="Basic residues" evidence="3">
    <location>
        <begin position="33"/>
        <end position="55"/>
    </location>
</feature>
<evidence type="ECO:0000259" key="4">
    <source>
        <dbReference type="Pfam" id="PF01967"/>
    </source>
</evidence>
<feature type="compositionally biased region" description="Pro residues" evidence="3">
    <location>
        <begin position="345"/>
        <end position="356"/>
    </location>
</feature>
<evidence type="ECO:0000256" key="3">
    <source>
        <dbReference type="SAM" id="MobiDB-lite"/>
    </source>
</evidence>
<feature type="region of interest" description="Disordered" evidence="3">
    <location>
        <begin position="11"/>
        <end position="108"/>
    </location>
</feature>
<feature type="compositionally biased region" description="Basic residues" evidence="3">
    <location>
        <begin position="695"/>
        <end position="705"/>
    </location>
</feature>
<dbReference type="VEuPathDB" id="TriTrypDB:C3747_230g23"/>
<dbReference type="SUPFAM" id="SSF55040">
    <property type="entry name" value="Molybdenum cofactor biosynthesis protein C, MoaC"/>
    <property type="match status" value="1"/>
</dbReference>
<feature type="compositionally biased region" description="Acidic residues" evidence="3">
    <location>
        <begin position="596"/>
        <end position="623"/>
    </location>
</feature>
<keyword evidence="2" id="KW-0501">Molybdenum cofactor biosynthesis</keyword>
<feature type="region of interest" description="Disordered" evidence="3">
    <location>
        <begin position="161"/>
        <end position="186"/>
    </location>
</feature>
<dbReference type="VEuPathDB" id="TriTrypDB:TcYC6_0011690"/>
<feature type="compositionally biased region" description="Basic residues" evidence="3">
    <location>
        <begin position="513"/>
        <end position="522"/>
    </location>
</feature>
<evidence type="ECO:0000256" key="1">
    <source>
        <dbReference type="ARBA" id="ARBA00005046"/>
    </source>
</evidence>
<proteinExistence type="predicted"/>
<feature type="compositionally biased region" description="Basic and acidic residues" evidence="3">
    <location>
        <begin position="435"/>
        <end position="449"/>
    </location>
</feature>
<dbReference type="Proteomes" id="UP000246078">
    <property type="component" value="Unassembled WGS sequence"/>
</dbReference>
<feature type="compositionally biased region" description="Basic and acidic residues" evidence="3">
    <location>
        <begin position="497"/>
        <end position="512"/>
    </location>
</feature>
<dbReference type="VEuPathDB" id="TriTrypDB:BCY84_15954"/>
<feature type="compositionally biased region" description="Acidic residues" evidence="3">
    <location>
        <begin position="541"/>
        <end position="557"/>
    </location>
</feature>
<gene>
    <name evidence="5" type="ORF">C3747_230g23</name>
</gene>
<evidence type="ECO:0000313" key="5">
    <source>
        <dbReference type="EMBL" id="PWU98295.1"/>
    </source>
</evidence>